<evidence type="ECO:0000256" key="2">
    <source>
        <dbReference type="ARBA" id="ARBA00023002"/>
    </source>
</evidence>
<evidence type="ECO:0000256" key="1">
    <source>
        <dbReference type="ARBA" id="ARBA00006484"/>
    </source>
</evidence>
<dbReference type="Pfam" id="PF00106">
    <property type="entry name" value="adh_short"/>
    <property type="match status" value="1"/>
</dbReference>
<dbReference type="PROSITE" id="PS00061">
    <property type="entry name" value="ADH_SHORT"/>
    <property type="match status" value="1"/>
</dbReference>
<accession>A0ABW8Z0Y8</accession>
<proteinExistence type="inferred from homology"/>
<dbReference type="PANTHER" id="PTHR43976">
    <property type="entry name" value="SHORT CHAIN DEHYDROGENASE"/>
    <property type="match status" value="1"/>
</dbReference>
<dbReference type="PRINTS" id="PR00080">
    <property type="entry name" value="SDRFAMILY"/>
</dbReference>
<dbReference type="EMBL" id="JBELPZ010000025">
    <property type="protein sequence ID" value="MFL9845950.1"/>
    <property type="molecule type" value="Genomic_DNA"/>
</dbReference>
<protein>
    <submittedName>
        <fullName evidence="4">SDR family NAD(P)-dependent oxidoreductase</fullName>
    </submittedName>
</protein>
<dbReference type="InterPro" id="IPR020904">
    <property type="entry name" value="Sc_DH/Rdtase_CS"/>
</dbReference>
<comment type="caution">
    <text evidence="4">The sequence shown here is derived from an EMBL/GenBank/DDBJ whole genome shotgun (WGS) entry which is preliminary data.</text>
</comment>
<dbReference type="PANTHER" id="PTHR43976:SF16">
    <property type="entry name" value="SHORT-CHAIN DEHYDROGENASE_REDUCTASE FAMILY PROTEIN"/>
    <property type="match status" value="1"/>
</dbReference>
<name>A0ABW8Z0Y8_9FLAO</name>
<dbReference type="InterPro" id="IPR002347">
    <property type="entry name" value="SDR_fam"/>
</dbReference>
<dbReference type="Gene3D" id="3.40.50.720">
    <property type="entry name" value="NAD(P)-binding Rossmann-like Domain"/>
    <property type="match status" value="1"/>
</dbReference>
<organism evidence="4 5">
    <name type="scientific">Flavobacterium rhizosphaerae</name>
    <dbReference type="NCBI Taxonomy" id="3163298"/>
    <lineage>
        <taxon>Bacteria</taxon>
        <taxon>Pseudomonadati</taxon>
        <taxon>Bacteroidota</taxon>
        <taxon>Flavobacteriia</taxon>
        <taxon>Flavobacteriales</taxon>
        <taxon>Flavobacteriaceae</taxon>
        <taxon>Flavobacterium</taxon>
    </lineage>
</organism>
<keyword evidence="5" id="KW-1185">Reference proteome</keyword>
<dbReference type="CDD" id="cd05374">
    <property type="entry name" value="17beta-HSD-like_SDR_c"/>
    <property type="match status" value="1"/>
</dbReference>
<evidence type="ECO:0000313" key="5">
    <source>
        <dbReference type="Proteomes" id="UP001629156"/>
    </source>
</evidence>
<evidence type="ECO:0000313" key="4">
    <source>
        <dbReference type="EMBL" id="MFL9845950.1"/>
    </source>
</evidence>
<dbReference type="Proteomes" id="UP001629156">
    <property type="component" value="Unassembled WGS sequence"/>
</dbReference>
<gene>
    <name evidence="4" type="ORF">ABS766_16125</name>
</gene>
<evidence type="ECO:0000256" key="3">
    <source>
        <dbReference type="RuleBase" id="RU000363"/>
    </source>
</evidence>
<reference evidence="4 5" key="1">
    <citation type="submission" date="2024-06" db="EMBL/GenBank/DDBJ databases">
        <authorList>
            <person name="Kaempfer P."/>
            <person name="Viver T."/>
        </authorList>
    </citation>
    <scope>NUCLEOTIDE SEQUENCE [LARGE SCALE GENOMIC DNA]</scope>
    <source>
        <strain evidence="4 5">ST-119</strain>
    </source>
</reference>
<dbReference type="SUPFAM" id="SSF51735">
    <property type="entry name" value="NAD(P)-binding Rossmann-fold domains"/>
    <property type="match status" value="1"/>
</dbReference>
<dbReference type="RefSeq" id="WP_408086228.1">
    <property type="nucleotide sequence ID" value="NZ_JBELPZ010000025.1"/>
</dbReference>
<comment type="similarity">
    <text evidence="1 3">Belongs to the short-chain dehydrogenases/reductases (SDR) family.</text>
</comment>
<dbReference type="InterPro" id="IPR051911">
    <property type="entry name" value="SDR_oxidoreductase"/>
</dbReference>
<keyword evidence="2" id="KW-0560">Oxidoreductase</keyword>
<dbReference type="InterPro" id="IPR036291">
    <property type="entry name" value="NAD(P)-bd_dom_sf"/>
</dbReference>
<dbReference type="PRINTS" id="PR00081">
    <property type="entry name" value="GDHRDH"/>
</dbReference>
<sequence>MQNQTIKTWFITGASKGFGLIIVKKLLANGQNIAATSRNAKKLAEVVGSNASNFLPLEVTLGNDTSVKAAIDKTAATFGSIDVLINNAGYGLGGSLEEVTDAEIRNVFEINVFGTVNTIRHTLPYMRKQKGGHIINISSIAGFAPGIGWAPYNSTKFAVTGLTGVLAQDVKSLGIKVTTVSPGAFRTEFLTEDSIALPKTPIDAYSNIRETHNRFKAYNGKQAGNPDKGADIIINLGFNPNPPVNLFLGTDAYNRAADQIEALSKELEENKDISFSTDY</sequence>